<reference evidence="12" key="1">
    <citation type="journal article" date="2021" name="Science">
        <title>Hunting the eagle killer: A cyanobacterial neurotoxin causes vacuolar myelinopathy.</title>
        <authorList>
            <person name="Breinlinger S."/>
            <person name="Phillips T.J."/>
            <person name="Haram B.N."/>
            <person name="Mares J."/>
            <person name="Martinez Yerena J.A."/>
            <person name="Hrouzek P."/>
            <person name="Sobotka R."/>
            <person name="Henderson W.M."/>
            <person name="Schmieder P."/>
            <person name="Williams S.M."/>
            <person name="Lauderdale J.D."/>
            <person name="Wilde H.D."/>
            <person name="Gerrin W."/>
            <person name="Kust A."/>
            <person name="Washington J.W."/>
            <person name="Wagner C."/>
            <person name="Geier B."/>
            <person name="Liebeke M."/>
            <person name="Enke H."/>
            <person name="Niedermeyer T.H.J."/>
            <person name="Wilde S.B."/>
        </authorList>
    </citation>
    <scope>NUCLEOTIDE SEQUENCE [LARGE SCALE GENOMIC DNA]</scope>
    <source>
        <strain evidence="12">Thurmond2011</strain>
    </source>
</reference>
<gene>
    <name evidence="11" type="ORF">G7B40_016125</name>
</gene>
<evidence type="ECO:0000256" key="8">
    <source>
        <dbReference type="ARBA" id="ARBA00023014"/>
    </source>
</evidence>
<evidence type="ECO:0000259" key="9">
    <source>
        <dbReference type="PROSITE" id="PS50222"/>
    </source>
</evidence>
<dbReference type="GO" id="GO:0005509">
    <property type="term" value="F:calcium ion binding"/>
    <property type="evidence" value="ECO:0007669"/>
    <property type="project" value="InterPro"/>
</dbReference>
<name>A0AAP5I7C1_9CYAN</name>
<dbReference type="InterPro" id="IPR018247">
    <property type="entry name" value="EF_Hand_1_Ca_BS"/>
</dbReference>
<dbReference type="InterPro" id="IPR008333">
    <property type="entry name" value="Cbr1-like_FAD-bd_dom"/>
</dbReference>
<evidence type="ECO:0000256" key="6">
    <source>
        <dbReference type="ARBA" id="ARBA00023002"/>
    </source>
</evidence>
<comment type="cofactor">
    <cofactor evidence="1">
        <name>FAD</name>
        <dbReference type="ChEBI" id="CHEBI:57692"/>
    </cofactor>
</comment>
<dbReference type="AlphaFoldDB" id="A0AAP5I7C1"/>
<dbReference type="InterPro" id="IPR017927">
    <property type="entry name" value="FAD-bd_FR_type"/>
</dbReference>
<dbReference type="PROSITE" id="PS00018">
    <property type="entry name" value="EF_HAND_1"/>
    <property type="match status" value="1"/>
</dbReference>
<keyword evidence="7" id="KW-0408">Iron</keyword>
<keyword evidence="6" id="KW-0560">Oxidoreductase</keyword>
<organism evidence="11 12">
    <name type="scientific">Aetokthonos hydrillicola Thurmond2011</name>
    <dbReference type="NCBI Taxonomy" id="2712845"/>
    <lineage>
        <taxon>Bacteria</taxon>
        <taxon>Bacillati</taxon>
        <taxon>Cyanobacteriota</taxon>
        <taxon>Cyanophyceae</taxon>
        <taxon>Nostocales</taxon>
        <taxon>Hapalosiphonaceae</taxon>
        <taxon>Aetokthonos</taxon>
    </lineage>
</organism>
<evidence type="ECO:0000256" key="2">
    <source>
        <dbReference type="ARBA" id="ARBA00022630"/>
    </source>
</evidence>
<keyword evidence="4" id="KW-0479">Metal-binding</keyword>
<dbReference type="Gene3D" id="3.40.50.720">
    <property type="entry name" value="NAD(P)-binding Rossmann-like Domain"/>
    <property type="match status" value="1"/>
</dbReference>
<dbReference type="EMBL" id="JAALHA020000007">
    <property type="protein sequence ID" value="MDR9896080.1"/>
    <property type="molecule type" value="Genomic_DNA"/>
</dbReference>
<feature type="domain" description="EF-hand" evidence="9">
    <location>
        <begin position="143"/>
        <end position="178"/>
    </location>
</feature>
<dbReference type="Gene3D" id="2.40.30.10">
    <property type="entry name" value="Translation factors"/>
    <property type="match status" value="1"/>
</dbReference>
<feature type="domain" description="FAD-binding FR-type" evidence="10">
    <location>
        <begin position="212"/>
        <end position="315"/>
    </location>
</feature>
<dbReference type="SUPFAM" id="SSF47473">
    <property type="entry name" value="EF-hand"/>
    <property type="match status" value="1"/>
</dbReference>
<dbReference type="InterPro" id="IPR050415">
    <property type="entry name" value="MRET"/>
</dbReference>
<dbReference type="Gene3D" id="3.90.25.10">
    <property type="entry name" value="UDP-galactose 4-epimerase, domain 1"/>
    <property type="match status" value="1"/>
</dbReference>
<keyword evidence="2" id="KW-0285">Flavoprotein</keyword>
<evidence type="ECO:0000256" key="1">
    <source>
        <dbReference type="ARBA" id="ARBA00001974"/>
    </source>
</evidence>
<evidence type="ECO:0000256" key="5">
    <source>
        <dbReference type="ARBA" id="ARBA00022827"/>
    </source>
</evidence>
<dbReference type="PANTHER" id="PTHR47354:SF6">
    <property type="entry name" value="NADH OXIDOREDUCTASE HCR"/>
    <property type="match status" value="1"/>
</dbReference>
<evidence type="ECO:0000256" key="3">
    <source>
        <dbReference type="ARBA" id="ARBA00022714"/>
    </source>
</evidence>
<comment type="caution">
    <text evidence="11">The sequence shown here is derived from an EMBL/GenBank/DDBJ whole genome shotgun (WGS) entry which is preliminary data.</text>
</comment>
<dbReference type="Proteomes" id="UP000667802">
    <property type="component" value="Unassembled WGS sequence"/>
</dbReference>
<dbReference type="PROSITE" id="PS50222">
    <property type="entry name" value="EF_HAND_2"/>
    <property type="match status" value="1"/>
</dbReference>
<keyword evidence="5" id="KW-0274">FAD</keyword>
<dbReference type="PROSITE" id="PS51384">
    <property type="entry name" value="FAD_FR"/>
    <property type="match status" value="1"/>
</dbReference>
<protein>
    <submittedName>
        <fullName evidence="11">FAD-binding oxidoreductase</fullName>
    </submittedName>
</protein>
<dbReference type="InterPro" id="IPR011992">
    <property type="entry name" value="EF-hand-dom_pair"/>
</dbReference>
<dbReference type="GO" id="GO:0016491">
    <property type="term" value="F:oxidoreductase activity"/>
    <property type="evidence" value="ECO:0007669"/>
    <property type="project" value="UniProtKB-KW"/>
</dbReference>
<evidence type="ECO:0000313" key="11">
    <source>
        <dbReference type="EMBL" id="MDR9896080.1"/>
    </source>
</evidence>
<dbReference type="GO" id="GO:0051537">
    <property type="term" value="F:2 iron, 2 sulfur cluster binding"/>
    <property type="evidence" value="ECO:0007669"/>
    <property type="project" value="UniProtKB-KW"/>
</dbReference>
<keyword evidence="3" id="KW-0001">2Fe-2S</keyword>
<dbReference type="InterPro" id="IPR002048">
    <property type="entry name" value="EF_hand_dom"/>
</dbReference>
<dbReference type="InterPro" id="IPR017938">
    <property type="entry name" value="Riboflavin_synthase-like_b-brl"/>
</dbReference>
<keyword evidence="8" id="KW-0411">Iron-sulfur</keyword>
<dbReference type="Pfam" id="PF00970">
    <property type="entry name" value="FAD_binding_6"/>
    <property type="match status" value="1"/>
</dbReference>
<evidence type="ECO:0000313" key="12">
    <source>
        <dbReference type="Proteomes" id="UP000667802"/>
    </source>
</evidence>
<dbReference type="SUPFAM" id="SSF63380">
    <property type="entry name" value="Riboflavin synthase domain-like"/>
    <property type="match status" value="1"/>
</dbReference>
<evidence type="ECO:0000256" key="7">
    <source>
        <dbReference type="ARBA" id="ARBA00023004"/>
    </source>
</evidence>
<keyword evidence="12" id="KW-1185">Reference proteome</keyword>
<dbReference type="PANTHER" id="PTHR47354">
    <property type="entry name" value="NADH OXIDOREDUCTASE HCR"/>
    <property type="match status" value="1"/>
</dbReference>
<evidence type="ECO:0000259" key="10">
    <source>
        <dbReference type="PROSITE" id="PS51384"/>
    </source>
</evidence>
<proteinExistence type="predicted"/>
<sequence>MPTDLSDVVSLTRSWIKIAQNKGIRRLAWVAPACPNGQVGDRLAEAESLIRGLNIETLILRHAPLFSHLLMHKKELRFRRTLSLPIGSIALPWLEPDAIAQGLSKWLHGEINNDPPEILTGSTQLSGADIVSELSAILRQSLSAQQFARLRFDVIDLDQSGQIDAQELLPYLLDLGYSQDECQSIEGIIEQTQVTMICGSCQPLVEEMLGSANLAIAELVNKEDLGRGMMRFQFRPVYEEVVASKPGQHILVQGRVDGSWVTRAYTLSSLADQTEQYEVTVKREELGLFSRWLCDRADSEALLRISQPRGEFVLEDENSVIFFAGGIGITPAIARFMVTGAGLFHHYRLQPYQSTP</sequence>
<evidence type="ECO:0000256" key="4">
    <source>
        <dbReference type="ARBA" id="ARBA00022723"/>
    </source>
</evidence>
<dbReference type="RefSeq" id="WP_243902220.1">
    <property type="nucleotide sequence ID" value="NZ_CAWQFN010000602.1"/>
</dbReference>
<accession>A0AAP5I7C1</accession>